<dbReference type="AlphaFoldDB" id="U2Y3U6"/>
<gene>
    <name evidence="1" type="ORF">NT2_01_04640</name>
</gene>
<evidence type="ECO:0000313" key="2">
    <source>
        <dbReference type="Proteomes" id="UP000016568"/>
    </source>
</evidence>
<evidence type="ECO:0000313" key="1">
    <source>
        <dbReference type="EMBL" id="GAD47691.1"/>
    </source>
</evidence>
<accession>U2Y3U6</accession>
<keyword evidence="2" id="KW-1185">Reference proteome</keyword>
<dbReference type="RefSeq" id="WP_021688598.1">
    <property type="nucleotide sequence ID" value="NZ_BASZ01000001.1"/>
</dbReference>
<proteinExistence type="predicted"/>
<dbReference type="KEGG" id="ntd:EGO55_14825"/>
<dbReference type="EMBL" id="BASZ01000001">
    <property type="protein sequence ID" value="GAD47691.1"/>
    <property type="molecule type" value="Genomic_DNA"/>
</dbReference>
<protein>
    <submittedName>
        <fullName evidence="1">Uncharacterized protein</fullName>
    </submittedName>
</protein>
<reference evidence="1 2" key="1">
    <citation type="submission" date="2013-09" db="EMBL/GenBank/DDBJ databases">
        <title>Whole genome shotgun sequence of Novosphingobium tardaugens NBRC 16725.</title>
        <authorList>
            <person name="Isaki S."/>
            <person name="Hosoyama A."/>
            <person name="Tsuchikane K."/>
            <person name="Katsumata H."/>
            <person name="Ando Y."/>
            <person name="Yamazaki S."/>
            <person name="Fujita N."/>
        </authorList>
    </citation>
    <scope>NUCLEOTIDE SEQUENCE [LARGE SCALE GENOMIC DNA]</scope>
    <source>
        <strain evidence="1 2">NBRC 16725</strain>
    </source>
</reference>
<organism evidence="1 2">
    <name type="scientific">Caenibius tardaugens NBRC 16725</name>
    <dbReference type="NCBI Taxonomy" id="1219035"/>
    <lineage>
        <taxon>Bacteria</taxon>
        <taxon>Pseudomonadati</taxon>
        <taxon>Pseudomonadota</taxon>
        <taxon>Alphaproteobacteria</taxon>
        <taxon>Sphingomonadales</taxon>
        <taxon>Erythrobacteraceae</taxon>
        <taxon>Caenibius</taxon>
    </lineage>
</organism>
<comment type="caution">
    <text evidence="1">The sequence shown here is derived from an EMBL/GenBank/DDBJ whole genome shotgun (WGS) entry which is preliminary data.</text>
</comment>
<name>U2Y3U6_9SPHN</name>
<dbReference type="Proteomes" id="UP000016568">
    <property type="component" value="Unassembled WGS sequence"/>
</dbReference>
<sequence>MDQLQSLDQRFAIVDQAGRPTDYFMRLLKGQGDSIVEATTAVEGAVEGKADASLVLTAGDGLTGGGDLSSNRTFNVGAGTGLTVTADAVAIDTLSEAERIRDIVGTALVAGEGITISVNDVGDTITITGSAGGIWSPVVDGSFPPVFVQNPDGSLVLGEYV</sequence>